<evidence type="ECO:0000256" key="1">
    <source>
        <dbReference type="ARBA" id="ARBA00022676"/>
    </source>
</evidence>
<evidence type="ECO:0000256" key="2">
    <source>
        <dbReference type="ARBA" id="ARBA00022679"/>
    </source>
</evidence>
<gene>
    <name evidence="5" type="primary">pimB</name>
    <name evidence="5" type="ORF">BDLFYP24_00053</name>
    <name evidence="4" type="ORF">GBB04_08325</name>
</gene>
<evidence type="ECO:0000313" key="6">
    <source>
        <dbReference type="Proteomes" id="UP000429211"/>
    </source>
</evidence>
<keyword evidence="1 5" id="KW-0328">Glycosyltransferase</keyword>
<name>A0A6N2QVZ4_9BIFI</name>
<dbReference type="Gene3D" id="3.40.50.2000">
    <property type="entry name" value="Glycogen Phosphorylase B"/>
    <property type="match status" value="2"/>
</dbReference>
<dbReference type="RefSeq" id="WP_129880097.1">
    <property type="nucleotide sequence ID" value="NZ_CACRSP010000001.1"/>
</dbReference>
<dbReference type="EMBL" id="WDPD01000009">
    <property type="protein sequence ID" value="KAB7460269.1"/>
    <property type="molecule type" value="Genomic_DNA"/>
</dbReference>
<dbReference type="AlphaFoldDB" id="A0A6N2QVZ4"/>
<reference evidence="4 6" key="1">
    <citation type="journal article" date="2019" name="Nat. Med.">
        <title>A library of human gut bacterial isolates paired with longitudinal multiomics data enables mechanistic microbiome research.</title>
        <authorList>
            <person name="Poyet M."/>
            <person name="Groussin M."/>
            <person name="Gibbons S.M."/>
            <person name="Avila-Pacheco J."/>
            <person name="Jiang X."/>
            <person name="Kearney S.M."/>
            <person name="Perrotta A.R."/>
            <person name="Berdy B."/>
            <person name="Zhao S."/>
            <person name="Lieberman T.D."/>
            <person name="Swanson P.K."/>
            <person name="Smith M."/>
            <person name="Roesemann S."/>
            <person name="Alexander J.E."/>
            <person name="Rich S.A."/>
            <person name="Livny J."/>
            <person name="Vlamakis H."/>
            <person name="Clish C."/>
            <person name="Bullock K."/>
            <person name="Deik A."/>
            <person name="Scott J."/>
            <person name="Pierce K.A."/>
            <person name="Xavier R.J."/>
            <person name="Alm E.J."/>
        </authorList>
    </citation>
    <scope>NUCLEOTIDE SEQUENCE [LARGE SCALE GENOMIC DNA]</scope>
    <source>
        <strain evidence="4 6">BIOML-A2</strain>
    </source>
</reference>
<dbReference type="PANTHER" id="PTHR12526">
    <property type="entry name" value="GLYCOSYLTRANSFERASE"/>
    <property type="match status" value="1"/>
</dbReference>
<evidence type="ECO:0000259" key="3">
    <source>
        <dbReference type="Pfam" id="PF13439"/>
    </source>
</evidence>
<dbReference type="GO" id="GO:0016757">
    <property type="term" value="F:glycosyltransferase activity"/>
    <property type="evidence" value="ECO:0007669"/>
    <property type="project" value="UniProtKB-KW"/>
</dbReference>
<dbReference type="InterPro" id="IPR028098">
    <property type="entry name" value="Glyco_trans_4-like_N"/>
</dbReference>
<protein>
    <submittedName>
        <fullName evidence="5">GDP-mannose-dependent alpha-(1-6)-phosphatidylinositol monomannoside mannosyltransferase</fullName>
        <ecNumber evidence="5">2.4.1.57</ecNumber>
    </submittedName>
    <submittedName>
        <fullName evidence="4">Glycosyltransferase family 4 protein</fullName>
    </submittedName>
</protein>
<accession>A0A6N2QVZ4</accession>
<organism evidence="5">
    <name type="scientific">Bifidobacterium dentium</name>
    <dbReference type="NCBI Taxonomy" id="1689"/>
    <lineage>
        <taxon>Bacteria</taxon>
        <taxon>Bacillati</taxon>
        <taxon>Actinomycetota</taxon>
        <taxon>Actinomycetes</taxon>
        <taxon>Bifidobacteriales</taxon>
        <taxon>Bifidobacteriaceae</taxon>
        <taxon>Bifidobacterium</taxon>
    </lineage>
</organism>
<feature type="domain" description="Glycosyltransferase subfamily 4-like N-terminal" evidence="3">
    <location>
        <begin position="19"/>
        <end position="164"/>
    </location>
</feature>
<dbReference type="SUPFAM" id="SSF53756">
    <property type="entry name" value="UDP-Glycosyltransferase/glycogen phosphorylase"/>
    <property type="match status" value="1"/>
</dbReference>
<dbReference type="Proteomes" id="UP000429211">
    <property type="component" value="Unassembled WGS sequence"/>
</dbReference>
<dbReference type="EC" id="2.4.1.57" evidence="5"/>
<evidence type="ECO:0000313" key="4">
    <source>
        <dbReference type="EMBL" id="KAB7460269.1"/>
    </source>
</evidence>
<sequence>MRSGVIRICVLGTSPNARGGIGTVIKEFHAGFQHPGYEYLFIVSHDDINPIAKLFKGLKAAAQLLTLCRKRKIDAVHIHSADGASFIRAKMYISIAHRFSIPVINHIHAASWDTFYLQAPKKRQREIERIYSQCDALIALSDEWRMNLSMVFPKERIYVLENFIPFIDESHVPSIGNHQIALISRIEKVKGTDILPDIISSTLTKISDAHFVICGEGSQLEMLKKTCSIKGISEKNLTFGGWVTADQRKQILSESSLYLLPSYAEGMPMSILEGIGFNIPIVTTPVGGIPQIVQDKKMVSSAIQGMHKNSPMQLSRYFPMRTSLIIWCRKIEKSQKDIQ</sequence>
<dbReference type="Pfam" id="PF13692">
    <property type="entry name" value="Glyco_trans_1_4"/>
    <property type="match status" value="1"/>
</dbReference>
<evidence type="ECO:0000313" key="5">
    <source>
        <dbReference type="EMBL" id="VYS72694.1"/>
    </source>
</evidence>
<keyword evidence="2 5" id="KW-0808">Transferase</keyword>
<dbReference type="EMBL" id="CACRSP010000001">
    <property type="protein sequence ID" value="VYS72694.1"/>
    <property type="molecule type" value="Genomic_DNA"/>
</dbReference>
<reference evidence="5" key="2">
    <citation type="submission" date="2019-11" db="EMBL/GenBank/DDBJ databases">
        <authorList>
            <person name="Feng L."/>
        </authorList>
    </citation>
    <scope>NUCLEOTIDE SEQUENCE</scope>
    <source>
        <strain evidence="5">BdentiumLFYP24</strain>
    </source>
</reference>
<proteinExistence type="predicted"/>
<dbReference type="Pfam" id="PF13439">
    <property type="entry name" value="Glyco_transf_4"/>
    <property type="match status" value="1"/>
</dbReference>
<dbReference type="CDD" id="cd03801">
    <property type="entry name" value="GT4_PimA-like"/>
    <property type="match status" value="1"/>
</dbReference>